<dbReference type="RefSeq" id="WP_120041645.1">
    <property type="nucleotide sequence ID" value="NZ_QZFU01000019.1"/>
</dbReference>
<dbReference type="Proteomes" id="UP000266677">
    <property type="component" value="Unassembled WGS sequence"/>
</dbReference>
<organism evidence="2 3">
    <name type="scientific">Nocardia panacis</name>
    <dbReference type="NCBI Taxonomy" id="2340916"/>
    <lineage>
        <taxon>Bacteria</taxon>
        <taxon>Bacillati</taxon>
        <taxon>Actinomycetota</taxon>
        <taxon>Actinomycetes</taxon>
        <taxon>Mycobacteriales</taxon>
        <taxon>Nocardiaceae</taxon>
        <taxon>Nocardia</taxon>
    </lineage>
</organism>
<dbReference type="AlphaFoldDB" id="A0A3A4KJQ1"/>
<comment type="caution">
    <text evidence="2">The sequence shown here is derived from an EMBL/GenBank/DDBJ whole genome shotgun (WGS) entry which is preliminary data.</text>
</comment>
<dbReference type="InterPro" id="IPR036388">
    <property type="entry name" value="WH-like_DNA-bd_sf"/>
</dbReference>
<dbReference type="InterPro" id="IPR011991">
    <property type="entry name" value="ArsR-like_HTH"/>
</dbReference>
<dbReference type="SMART" id="SM00418">
    <property type="entry name" value="HTH_ARSR"/>
    <property type="match status" value="1"/>
</dbReference>
<name>A0A3A4KJQ1_9NOCA</name>
<keyword evidence="3" id="KW-1185">Reference proteome</keyword>
<dbReference type="Gene3D" id="1.10.10.10">
    <property type="entry name" value="Winged helix-like DNA-binding domain superfamily/Winged helix DNA-binding domain"/>
    <property type="match status" value="1"/>
</dbReference>
<reference evidence="2 3" key="1">
    <citation type="submission" date="2018-09" db="EMBL/GenBank/DDBJ databases">
        <title>YIM PH21274 draft genome.</title>
        <authorList>
            <person name="Miao C."/>
        </authorList>
    </citation>
    <scope>NUCLEOTIDE SEQUENCE [LARGE SCALE GENOMIC DNA]</scope>
    <source>
        <strain evidence="2 3">YIM PH 21724</strain>
    </source>
</reference>
<dbReference type="OrthoDB" id="7945987at2"/>
<evidence type="ECO:0000313" key="3">
    <source>
        <dbReference type="Proteomes" id="UP000266677"/>
    </source>
</evidence>
<dbReference type="EMBL" id="QZFU01000019">
    <property type="protein sequence ID" value="RJO74881.1"/>
    <property type="molecule type" value="Genomic_DNA"/>
</dbReference>
<gene>
    <name evidence="2" type="ORF">D5S18_15805</name>
</gene>
<sequence>MDRYDETHRAEQMTGAERTALYRTLAHPLRSRILDYLGQHGAANSVTLAEALRESTGTTSYHLRKLAELGLIEEIAEKSTGRERWWRGLSFSHTTPDPATMDPAELSAAAHLADLKKAQDFDLYARAVKEWSGPTGWAQLRRSNTYLTHEQWLEFVAEYHALVVRYSVHRTDAPPDARHMLIRLFAAPEPQ</sequence>
<protein>
    <submittedName>
        <fullName evidence="2">ArsR family transcriptional regulator</fullName>
    </submittedName>
</protein>
<evidence type="ECO:0000259" key="1">
    <source>
        <dbReference type="SMART" id="SM00418"/>
    </source>
</evidence>
<dbReference type="GO" id="GO:0003700">
    <property type="term" value="F:DNA-binding transcription factor activity"/>
    <property type="evidence" value="ECO:0007669"/>
    <property type="project" value="InterPro"/>
</dbReference>
<dbReference type="CDD" id="cd00090">
    <property type="entry name" value="HTH_ARSR"/>
    <property type="match status" value="1"/>
</dbReference>
<proteinExistence type="predicted"/>
<evidence type="ECO:0000313" key="2">
    <source>
        <dbReference type="EMBL" id="RJO74881.1"/>
    </source>
</evidence>
<dbReference type="SUPFAM" id="SSF46785">
    <property type="entry name" value="Winged helix' DNA-binding domain"/>
    <property type="match status" value="1"/>
</dbReference>
<dbReference type="Pfam" id="PF12840">
    <property type="entry name" value="HTH_20"/>
    <property type="match status" value="1"/>
</dbReference>
<dbReference type="InterPro" id="IPR036390">
    <property type="entry name" value="WH_DNA-bd_sf"/>
</dbReference>
<accession>A0A3A4KJQ1</accession>
<feature type="domain" description="HTH arsR-type" evidence="1">
    <location>
        <begin position="20"/>
        <end position="107"/>
    </location>
</feature>
<dbReference type="InterPro" id="IPR001845">
    <property type="entry name" value="HTH_ArsR_DNA-bd_dom"/>
</dbReference>